<reference evidence="7 8" key="1">
    <citation type="submission" date="2017-12" db="EMBL/GenBank/DDBJ databases">
        <title>Genome Sequence of a Multidrug-Resistant Candida haemulonii Isolate from a Patient with Chronic Leg Ulcers in Israel.</title>
        <authorList>
            <person name="Chow N.A."/>
            <person name="Gade L."/>
            <person name="Batra D."/>
            <person name="Rowe L.A."/>
            <person name="Ben-Ami R."/>
            <person name="Loparev V.N."/>
            <person name="Litvintseva A.P."/>
        </authorList>
    </citation>
    <scope>NUCLEOTIDE SEQUENCE [LARGE SCALE GENOMIC DNA]</scope>
    <source>
        <strain evidence="7 8">B11899</strain>
    </source>
</reference>
<dbReference type="EMBL" id="PKFO01000002">
    <property type="protein sequence ID" value="PVH19443.1"/>
    <property type="molecule type" value="Genomic_DNA"/>
</dbReference>
<feature type="domain" description="Bul1 C-terminal" evidence="5">
    <location>
        <begin position="526"/>
        <end position="746"/>
    </location>
</feature>
<dbReference type="InterPro" id="IPR019734">
    <property type="entry name" value="TPR_rpt"/>
</dbReference>
<dbReference type="SMART" id="SM00028">
    <property type="entry name" value="TPR"/>
    <property type="match status" value="3"/>
</dbReference>
<dbReference type="PANTHER" id="PTHR31904:SF1">
    <property type="entry name" value="BYPASS OF STOP CODON PROTEIN 5-RELATED"/>
    <property type="match status" value="1"/>
</dbReference>
<dbReference type="STRING" id="45357.A0A2V1AQD1"/>
<dbReference type="GeneID" id="37008620"/>
<feature type="domain" description="Bul1 N-terminal" evidence="4">
    <location>
        <begin position="12"/>
        <end position="412"/>
    </location>
</feature>
<comment type="caution">
    <text evidence="7">The sequence shown here is derived from an EMBL/GenBank/DDBJ whole genome shotgun (WGS) entry which is preliminary data.</text>
</comment>
<organism evidence="7 8">
    <name type="scientific">Candidozyma haemuli</name>
    <dbReference type="NCBI Taxonomy" id="45357"/>
    <lineage>
        <taxon>Eukaryota</taxon>
        <taxon>Fungi</taxon>
        <taxon>Dikarya</taxon>
        <taxon>Ascomycota</taxon>
        <taxon>Saccharomycotina</taxon>
        <taxon>Pichiomycetes</taxon>
        <taxon>Metschnikowiaceae</taxon>
        <taxon>Candidozyma</taxon>
    </lineage>
</organism>
<gene>
    <name evidence="7" type="ORF">CXQ85_003289</name>
</gene>
<dbReference type="Pfam" id="PF04426">
    <property type="entry name" value="Bul1_C"/>
    <property type="match status" value="1"/>
</dbReference>
<proteinExistence type="inferred from homology"/>
<dbReference type="RefSeq" id="XP_025340383.1">
    <property type="nucleotide sequence ID" value="XM_025486935.1"/>
</dbReference>
<dbReference type="Gene3D" id="1.25.40.10">
    <property type="entry name" value="Tetratricopeptide repeat domain"/>
    <property type="match status" value="1"/>
</dbReference>
<feature type="region of interest" description="Disordered" evidence="3">
    <location>
        <begin position="402"/>
        <end position="430"/>
    </location>
</feature>
<dbReference type="InterPro" id="IPR007519">
    <property type="entry name" value="Bul1_N"/>
</dbReference>
<dbReference type="GO" id="GO:0051879">
    <property type="term" value="F:Hsp90 protein binding"/>
    <property type="evidence" value="ECO:0007669"/>
    <property type="project" value="InterPro"/>
</dbReference>
<evidence type="ECO:0000256" key="2">
    <source>
        <dbReference type="SAM" id="Coils"/>
    </source>
</evidence>
<evidence type="ECO:0000256" key="1">
    <source>
        <dbReference type="ARBA" id="ARBA00023602"/>
    </source>
</evidence>
<keyword evidence="2" id="KW-0175">Coiled coil</keyword>
<evidence type="ECO:0000259" key="6">
    <source>
        <dbReference type="Pfam" id="PF18972"/>
    </source>
</evidence>
<dbReference type="InterPro" id="IPR022794">
    <property type="entry name" value="Bul1_C"/>
</dbReference>
<dbReference type="VEuPathDB" id="FungiDB:CXQ85_003289"/>
<accession>A0A2V1AQD1</accession>
<dbReference type="Pfam" id="PF18972">
    <property type="entry name" value="Wheel"/>
    <property type="match status" value="1"/>
</dbReference>
<keyword evidence="8" id="KW-1185">Reference proteome</keyword>
<dbReference type="Pfam" id="PF04425">
    <property type="entry name" value="Bul1_N"/>
    <property type="match status" value="1"/>
</dbReference>
<dbReference type="Proteomes" id="UP000244309">
    <property type="component" value="Unassembled WGS sequence"/>
</dbReference>
<evidence type="ECO:0000313" key="7">
    <source>
        <dbReference type="EMBL" id="PVH19443.1"/>
    </source>
</evidence>
<dbReference type="InterPro" id="IPR044059">
    <property type="entry name" value="Csn1/TTC4_wheel"/>
</dbReference>
<dbReference type="InterPro" id="IPR039634">
    <property type="entry name" value="Bul1-like"/>
</dbReference>
<sequence>MSGDPPEFSPLNSVRSHEDDKLVNSILPSYHMFQATIRKKMVPQEENFKEDPPTYEMSPLHSAGITPVPSGLHSPQSSGTLNAFPFPIQEAEDDDETFNQRSADLWEQTVLANVHKLDLLSEKNPASKHLNVEVHITDAVCQKGVKPDIIDISDYEFKQGDFIHGYITIQNTSKEPIPFDMVYVVLEGELAVVQANRGPGDPFYQPTVFKFLNMLDLFASWSYANIDRLATDNGDPHDWCDGETDPYDNTVLSIDVKRLFQPGITYKRFFSFRLPDKLLDDNCEIHSLDVHCQPPPSVGNPVNLNFSARPRHDNADKRLKDFSLIDTFTSYKVAARVIGRASQYLSRINKDRYILAADVNLPFRVIPFSAKPDYREQWDQQVRAQYKAFVDVVEEKIHQGKRVLRSRDEANSGSLTSTSNSSSSSLPQNLTPISSALHSVRSGSDQEKLRQLYRVSESMTGKGSNIKMNEAPVYSHLSPFKKKSFTGSSKILGVLSLSSPKTEYAISYVPPPRYRNPMQHYETKVRIPLDLTYSCEKSMGPQTPPEPKKISCELVVLTARSKKHFIPIEFNHDMCFREQVIDELDAKAQSDDYENVDAIVIRPFNEYYNSIVKLIKKIGFESDEFRVETQLFKDIKSLAMLQTKIINLVVPDIAIASSTDKSRGVHESAASVPWVQTDSAHSQYNVYSKNIELQVDVNSCHMKGTTPPPPGKSAFDYICLVPDFQQCLMVRFYYFRISVKYGNGLNMKIDEISPEDRVISEWERRRYRPKPGEPELPPQLSDVANKTTDEVLKEINRLPFFMTELDETDGDGGQNASLEALKSLAYDGAPDEIATNFKNQGNECYKAKQYKNAVQFYTQGIDIECDDAKVNSALLVNRAACNLELKNYRMCIEDCKKVLLIDEDNVKACYRAGRAFFAVNRFEEAKQILQFGLSKDSENQAIKDVLKKINDKEAQIEAAIRKKEKETELKKQQELVLASAITLRKIEIIRSSRPAELLEETNIRLEDPSDYESQLILPAMVLYPVTDEFDFVAEISELSTPAEILEVVLQRPQEWFEDPRHKNFTVKNLECYMETISGGLVKVGKKAPVNKALMAEQAKAPLFDNGLRLYVVPKQESAEWLGTWKKEIALAKRQM</sequence>
<evidence type="ECO:0000259" key="4">
    <source>
        <dbReference type="Pfam" id="PF04425"/>
    </source>
</evidence>
<dbReference type="OrthoDB" id="420195at2759"/>
<feature type="coiled-coil region" evidence="2">
    <location>
        <begin position="935"/>
        <end position="969"/>
    </location>
</feature>
<name>A0A2V1AQD1_9ASCO</name>
<evidence type="ECO:0000313" key="8">
    <source>
        <dbReference type="Proteomes" id="UP000244309"/>
    </source>
</evidence>
<comment type="similarity">
    <text evidence="1">Belongs to the TTC4 family.</text>
</comment>
<evidence type="ECO:0000259" key="5">
    <source>
        <dbReference type="Pfam" id="PF04426"/>
    </source>
</evidence>
<feature type="compositionally biased region" description="Low complexity" evidence="3">
    <location>
        <begin position="411"/>
        <end position="430"/>
    </location>
</feature>
<dbReference type="SUPFAM" id="SSF48452">
    <property type="entry name" value="TPR-like"/>
    <property type="match status" value="1"/>
</dbReference>
<feature type="domain" description="Cns1/TTC4 wheel" evidence="6">
    <location>
        <begin position="1007"/>
        <end position="1124"/>
    </location>
</feature>
<dbReference type="CDD" id="cd21381">
    <property type="entry name" value="CTWD_TTC4"/>
    <property type="match status" value="1"/>
</dbReference>
<dbReference type="InterPro" id="IPR011990">
    <property type="entry name" value="TPR-like_helical_dom_sf"/>
</dbReference>
<evidence type="ECO:0000256" key="3">
    <source>
        <dbReference type="SAM" id="MobiDB-lite"/>
    </source>
</evidence>
<protein>
    <submittedName>
        <fullName evidence="7">Uncharacterized protein</fullName>
    </submittedName>
</protein>
<dbReference type="PANTHER" id="PTHR31904">
    <property type="entry name" value="BYPASS OF STOP CODON PROTEIN 5-RELATED"/>
    <property type="match status" value="1"/>
</dbReference>
<dbReference type="AlphaFoldDB" id="A0A2V1AQD1"/>